<dbReference type="Proteomes" id="UP001235744">
    <property type="component" value="Chromosome"/>
</dbReference>
<reference evidence="2 3" key="1">
    <citation type="submission" date="2023-03" db="EMBL/GenBank/DDBJ databases">
        <title>Isolation and description of six Streptomyces strains from soil environments, able to metabolize different microbial glucans.</title>
        <authorList>
            <person name="Widen T."/>
            <person name="Larsbrink J."/>
        </authorList>
    </citation>
    <scope>NUCLEOTIDE SEQUENCE [LARGE SCALE GENOMIC DNA]</scope>
    <source>
        <strain evidence="2 3">Alt2</strain>
    </source>
</reference>
<dbReference type="Gene3D" id="3.60.40.10">
    <property type="entry name" value="PPM-type phosphatase domain"/>
    <property type="match status" value="1"/>
</dbReference>
<organism evidence="2 3">
    <name type="scientific">Streptomyces poriferorum</name>
    <dbReference type="NCBI Taxonomy" id="2798799"/>
    <lineage>
        <taxon>Bacteria</taxon>
        <taxon>Bacillati</taxon>
        <taxon>Actinomycetota</taxon>
        <taxon>Actinomycetes</taxon>
        <taxon>Kitasatosporales</taxon>
        <taxon>Streptomycetaceae</taxon>
        <taxon>Streptomyces</taxon>
    </lineage>
</organism>
<dbReference type="EMBL" id="CP120988">
    <property type="protein sequence ID" value="WLQ58611.1"/>
    <property type="molecule type" value="Genomic_DNA"/>
</dbReference>
<proteinExistence type="predicted"/>
<gene>
    <name evidence="2" type="ORF">P8A19_25695</name>
</gene>
<dbReference type="InterPro" id="IPR001932">
    <property type="entry name" value="PPM-type_phosphatase-like_dom"/>
</dbReference>
<dbReference type="InterPro" id="IPR036457">
    <property type="entry name" value="PPM-type-like_dom_sf"/>
</dbReference>
<feature type="domain" description="PPM-type phosphatase" evidence="1">
    <location>
        <begin position="31"/>
        <end position="243"/>
    </location>
</feature>
<dbReference type="SUPFAM" id="SSF81606">
    <property type="entry name" value="PP2C-like"/>
    <property type="match status" value="1"/>
</dbReference>
<dbReference type="RefSeq" id="WP_306106232.1">
    <property type="nucleotide sequence ID" value="NZ_CP120988.1"/>
</dbReference>
<name>A0ABY9ITC9_9ACTN</name>
<protein>
    <submittedName>
        <fullName evidence="2">Protein phosphatase 2C domain-containing protein</fullName>
    </submittedName>
</protein>
<dbReference type="Pfam" id="PF13672">
    <property type="entry name" value="PP2C_2"/>
    <property type="match status" value="1"/>
</dbReference>
<sequence length="277" mass="28910">MGEDPAAAALPDIVVDGAAYGPLTVRAASVRGDSHRYLGEPRQDALCVTRIGGPDTGELLLLAVADGVGSAARSHVGSNEVCRHAAVYLDRVAGDLLGALRSDDLPAFTALANEAVGNIAVLLADLAHREGHRPEAYATTLRILLVPLDPAVRTRGFMAVGDGGTALLRSGAWHLDVTQEEDPEASGMIDTRTAALPLARTAVTRLLGPAAPGDVLVLSTDGLSTPLSGDQGMREFLSGAWGTGTVPGPADFLWQSQFRVKSYDDDRSVVVLWECPA</sequence>
<keyword evidence="3" id="KW-1185">Reference proteome</keyword>
<accession>A0ABY9ITC9</accession>
<evidence type="ECO:0000313" key="2">
    <source>
        <dbReference type="EMBL" id="WLQ58611.1"/>
    </source>
</evidence>
<evidence type="ECO:0000259" key="1">
    <source>
        <dbReference type="Pfam" id="PF13672"/>
    </source>
</evidence>
<evidence type="ECO:0000313" key="3">
    <source>
        <dbReference type="Proteomes" id="UP001235744"/>
    </source>
</evidence>